<dbReference type="GO" id="GO:0044281">
    <property type="term" value="P:small molecule metabolic process"/>
    <property type="evidence" value="ECO:0007669"/>
    <property type="project" value="UniProtKB-ARBA"/>
</dbReference>
<evidence type="ECO:0000259" key="4">
    <source>
        <dbReference type="Pfam" id="PF01557"/>
    </source>
</evidence>
<dbReference type="Gene3D" id="3.90.850.10">
    <property type="entry name" value="Fumarylacetoacetase-like, C-terminal domain"/>
    <property type="match status" value="1"/>
</dbReference>
<evidence type="ECO:0000313" key="6">
    <source>
        <dbReference type="EMBL" id="OZI30723.1"/>
    </source>
</evidence>
<proteinExistence type="inferred from homology"/>
<dbReference type="EMBL" id="NEVM01000005">
    <property type="protein sequence ID" value="OZI30723.1"/>
    <property type="molecule type" value="Genomic_DNA"/>
</dbReference>
<evidence type="ECO:0000256" key="2">
    <source>
        <dbReference type="ARBA" id="ARBA00010211"/>
    </source>
</evidence>
<dbReference type="InterPro" id="IPR051121">
    <property type="entry name" value="FAH"/>
</dbReference>
<keyword evidence="7" id="KW-1185">Reference proteome</keyword>
<feature type="domain" description="Rv2993c-like N-terminal" evidence="5">
    <location>
        <begin position="25"/>
        <end position="62"/>
    </location>
</feature>
<accession>A0A261S2L2</accession>
<dbReference type="Pfam" id="PF01557">
    <property type="entry name" value="FAA_hydrolase"/>
    <property type="match status" value="1"/>
</dbReference>
<evidence type="ECO:0000256" key="1">
    <source>
        <dbReference type="ARBA" id="ARBA00001946"/>
    </source>
</evidence>
<dbReference type="AlphaFoldDB" id="A0A261S2L2"/>
<dbReference type="GO" id="GO:0046872">
    <property type="term" value="F:metal ion binding"/>
    <property type="evidence" value="ECO:0007669"/>
    <property type="project" value="UniProtKB-KW"/>
</dbReference>
<keyword evidence="3" id="KW-0479">Metal-binding</keyword>
<evidence type="ECO:0000256" key="3">
    <source>
        <dbReference type="ARBA" id="ARBA00022723"/>
    </source>
</evidence>
<dbReference type="InterPro" id="IPR018833">
    <property type="entry name" value="Rv2993c-like_N"/>
</dbReference>
<protein>
    <submittedName>
        <fullName evidence="6">2-keto-4-pentenoate hydratase</fullName>
    </submittedName>
</protein>
<dbReference type="Proteomes" id="UP000216020">
    <property type="component" value="Unassembled WGS sequence"/>
</dbReference>
<evidence type="ECO:0000313" key="7">
    <source>
        <dbReference type="Proteomes" id="UP000216020"/>
    </source>
</evidence>
<gene>
    <name evidence="6" type="ORF">CAL29_22280</name>
</gene>
<dbReference type="SUPFAM" id="SSF56529">
    <property type="entry name" value="FAH"/>
    <property type="match status" value="1"/>
</dbReference>
<comment type="similarity">
    <text evidence="2">Belongs to the FAH family.</text>
</comment>
<reference evidence="7" key="1">
    <citation type="submission" date="2017-05" db="EMBL/GenBank/DDBJ databases">
        <title>Complete and WGS of Bordetella genogroups.</title>
        <authorList>
            <person name="Spilker T."/>
            <person name="Lipuma J."/>
        </authorList>
    </citation>
    <scope>NUCLEOTIDE SEQUENCE [LARGE SCALE GENOMIC DNA]</scope>
    <source>
        <strain evidence="7">AU16122</strain>
    </source>
</reference>
<sequence>MKWIRARLAGGNEGQGGADRAAGAAAPFHALLDGDRVSPVRGDPFKGYEKTGEILRLEDVRLDVPVIPPTFYCVGLNYTKHIATEGLKIPDKPDVGYRANNALLAHGEDVVMPADATKVHYEGELVVVIGKRARNVSPAEARACVLGYTIGNDVSERNWQKSDRTFWRAKNSDTFKPMGPWIETDADVDAMETLVKVNGKESTRFHTNDMLFGIDTFLSTMSRYLTLYPGDILWMGTDGHSPDLADGDVVEVSLTGLGTLRNRFVRAR</sequence>
<dbReference type="GO" id="GO:0003824">
    <property type="term" value="F:catalytic activity"/>
    <property type="evidence" value="ECO:0007669"/>
    <property type="project" value="InterPro"/>
</dbReference>
<dbReference type="RefSeq" id="WP_094855147.1">
    <property type="nucleotide sequence ID" value="NZ_NEVM01000005.1"/>
</dbReference>
<dbReference type="InterPro" id="IPR036663">
    <property type="entry name" value="Fumarylacetoacetase_C_sf"/>
</dbReference>
<comment type="cofactor">
    <cofactor evidence="1">
        <name>Mg(2+)</name>
        <dbReference type="ChEBI" id="CHEBI:18420"/>
    </cofactor>
</comment>
<dbReference type="OrthoDB" id="9805307at2"/>
<dbReference type="Pfam" id="PF10370">
    <property type="entry name" value="Rv2993c-like_N"/>
    <property type="match status" value="1"/>
</dbReference>
<evidence type="ECO:0000259" key="5">
    <source>
        <dbReference type="Pfam" id="PF10370"/>
    </source>
</evidence>
<name>A0A261S2L2_9BORD</name>
<comment type="caution">
    <text evidence="6">The sequence shown here is derived from an EMBL/GenBank/DDBJ whole genome shotgun (WGS) entry which is preliminary data.</text>
</comment>
<dbReference type="PANTHER" id="PTHR42796:SF4">
    <property type="entry name" value="FUMARYLACETOACETATE HYDROLASE DOMAIN-CONTAINING PROTEIN 2A"/>
    <property type="match status" value="1"/>
</dbReference>
<dbReference type="InterPro" id="IPR011234">
    <property type="entry name" value="Fumarylacetoacetase-like_C"/>
</dbReference>
<organism evidence="6 7">
    <name type="scientific">Bordetella genomosp. 10</name>
    <dbReference type="NCBI Taxonomy" id="1416804"/>
    <lineage>
        <taxon>Bacteria</taxon>
        <taxon>Pseudomonadati</taxon>
        <taxon>Pseudomonadota</taxon>
        <taxon>Betaproteobacteria</taxon>
        <taxon>Burkholderiales</taxon>
        <taxon>Alcaligenaceae</taxon>
        <taxon>Bordetella</taxon>
    </lineage>
</organism>
<feature type="domain" description="Fumarylacetoacetase-like C-terminal" evidence="4">
    <location>
        <begin position="71"/>
        <end position="264"/>
    </location>
</feature>
<dbReference type="PANTHER" id="PTHR42796">
    <property type="entry name" value="FUMARYLACETOACETATE HYDROLASE DOMAIN-CONTAINING PROTEIN 2A-RELATED"/>
    <property type="match status" value="1"/>
</dbReference>